<dbReference type="EMBL" id="SRYG01000015">
    <property type="protein sequence ID" value="TGY65600.1"/>
    <property type="molecule type" value="Genomic_DNA"/>
</dbReference>
<name>A0AC61R6F4_9FIRM</name>
<evidence type="ECO:0000313" key="1">
    <source>
        <dbReference type="EMBL" id="TGY65600.1"/>
    </source>
</evidence>
<accession>A0AC61R6F4</accession>
<sequence>MNMMKQQPHKTVKNHERKVIQGIGRKFLASSLCALLSVSNGLNWPVLATEAETDPEVVEQQLMEDETEIVSEEENPTVGNEQGLCVHHPWHDAQCGTDPCQYRCVPCLQEDIAEIIAILTEESAEEDPLQAVYTRIEHAYDTYVALNEDELAQLEEDEYAFMEAVLRQEESIIQSLDALDQQVDENGQAEAQTLTQLYQEVAAAYGAFMEEKAGQETKPEEEQDPVEEGEQPKKVITMDDDNKDTSQKENEKESGIAEGDEAPDSTTPDATEKKMKIAAVSIKDSTGAVQSLVSEDQETKNEFTMKYDRQVTLHFEVESELNLKNKKVSITIPDGMTVVEFPQAEKNGFVEDVTPESLEELNSEKNFGAYRPKSGTITYSLKETAQNTSFNIILAFDTTLWNKQWIKDKDGTNQKPVISDAVKIQTYSVEGETKTEYDTFSAVGTLTEDDKLGTGPFLNAVVPSSKYLMAESTEPFKLVDIRYRPDRFQFSFGSYYESFSMTMPLPKNNEKNTYAKLHHIQSDSGAWNLDDLGKDENTEKYEVAYNTTDNKVTVTWKNLYIQADDYITPYFVWDNGEEAKNGEKVSWNGNIATSYKDWKNVDEWKCNSLSVNRTCEVATAGPVVVNGKSRPQGIAAQSGNIDGVLYYFGKIDIDGNGLTDSDSMNLEYSYDNTDFVGVTVQKIPVPDNATISDVSYTIKGSDTSTPVDANTLEHKDGYVLLRAPEGVYFTSITATVSNYPKDFTSKIIARLDDMASSRSSTFGKILKPGAYNNDNFCTLKVTPASSATAENSESGTQKGESKSFSLNITNVTEESEMTIIDKSIPLGMVNAVDPKTNEKLPVLDKVLCTAGEEVEFNGVAMASAYPYTKYSIITDPEIIIRLPEKISIENLRLYQQKGSAADYVLFESSAVETGKINQTEIKEGDYNFIKPSESQQNADAEAFKEYKITFKNPTKLGWFAEDDLTQYQLGISFTLNIAHDADAMALDMRECILVKSQGKEIYFDTGMSSCENSVVEVNGEKYGTFNNNTTSGTKLSIVAARLGLDFTFGARVAEKGSALEFDPTKYSNFEQNKEKVYLKDENHVIDMLFTLDNNTGREFSEAEARAFYYFIPVPKAGDFWDSHMQNRLFEFDMNLTRAPSLDGVSQGNVVVTYATDIDSKAESNDLKYYNKKENYITENQLLEGCTTEAEKAAQWKKVKMIRIAAKDDVKKISEDAYLAVNMRLEPTFTKDQDHFDEMADLVGSEINFGPCGVSPYSVGAAHNQGHNPLPRIQVEFQTGVIEGKVFIDNNYNGIFDEGVDELYKENNVMVKAQHQNATVADSAETQELQTENGVFKFSRRRADTYDVLITNPGSPNASSENPLRFSLPANGKFSSADQGKTATATFVLDKNKTPNDISAAQKLTIGLQKPHTVTFKTENATLSESSRNVWHDEQLGTVPLVSVNEGYRFTGWNVDGEDKLYSKDELKAYKVSKDTTITAVIEKLYTLTYDGNGNTYGTVPSPTQHIAGEQVKPDYTGTNQLTKGGDTIFAGWSTESIPQILTEDDSEIAKKKIITTDVHTMPEKNVTLFAVYAYDKNKNGNPDYYDDAVRVRYHENNDEMEDILCPHHHVVGETVELSENGTVSGNKVEHDASQSSMDSEVKTHTFEKTSHIFIGWSTAAMPDVIVSKEQYNELKDSIRTTITMLPKEADAKEGYTGPYADEDGNTNVYAVWAADRNKNGKPDYEEERTLTYDGNAMKGEVTSVPAPVTKTTDNKPLIPNDEVPLSTTTPTHSPVKKNDSDPEETNVIFIGWTSAPTTIIFSRENTAPETIKEVTIGNTDATVYAAWGYDENEDGTADVLETYFLTYNLNGGHGTPPSKETGIQKGAIVLISEETKFTRAEKEVFVGWSLKQHQEAFTAAQGNSINEILISGKEIRMGTKDITLYAVWAKDSNANGKPDYKELVKLIYNGNPQSQGTVNKSLLDSVHIPGDTVSLKMSPKPTHSNVDGKRVVFMGWTRNPSTKIYEPKDSVENLNLASQVTFDKDKNHDITVYAAWGYDLDAEGETGYGVADVMERYTLRYDLNGGKGTLPSSRNDLKKNQKVDVASGSFTREALETFIGWSMTRYPAAVSKTPEDLLKPGSSIAVNAHTTIYAVWADDKNGNGTPDGEDEALHVTYHSNTEQEKAENCTHHHVAGETCALSATAQALGFAKENAVWIGWSKTRTDLITTAAGEKKAELVDQFTLQETGNDVYAVWAADKNKNGTPDYEEDGYQILYNANNESGLVVQCGHHHVNGEIVKLYTPKENLFGSEKDIPATAPYTFTMDNAVLMGWSQTPVNSIIQTEEEFAKVPVVENVPVKDSHVQVYAVWAVDKNNNAIPDWKEKNAVYPLNYDPNTSESVENMPELSQHLAGEKVKLNEKIPTREERNGIQILFAGWSETQSTNVLMAGSKAPEFVSMDLFVMPAKATTLYAIWAEDRNGNGIADYLERSFRLEYDANPIQDKVQNMPKNSEHQVPGELVALQGRPTHEPVESKAVVFLGWTLEPTRNIYEAKDRMPQTIQTIRFGSENVKVYAAWGYDSNEDGTADVLDTYSVTYDLNGGLGTAPQETAHKAGEKFPMRHSADLTKQDAVFAGWSVRKISGVLDENADTKTIESIITADEYEMPAQAVTFYAVWAKDANANGKPDYADNAVHVRYHSNNGENVDVICPHHHVVGANAKLSTTANTIWGSLVSHGEKVAGKIEAHAFKKDNAVFVGWSTRAFPADIKTQKEYDALQAEIFTEMEMKRTGNDVYAVWAVDLDGDKVPDYEKEYLVTYAGNGQSAGHVPPSANYQEGDVFPIAYTSDLQKEGAIFAGWSENQIETILKADTEQALIRSIVTQDTYTMPNRNVTFYAVWAEDKNGDLVPDYAEHAVQVRYHANLGQSEEAVICPHHHIVGTDSELSSAAEHLYGRTETDETIKNHSFQKENAVFIGWSKQPVSQDIQTMAELKTLTLLSKVTMQADGNDVYAVWAADTNQNGVPDYQEQIHLLYDANGGHPDSVPVDTTNYFAGTNVQLANKPVPAHDDIDGVPVRFIGWTKEQAQAIFKRGDEAPTTIDAIRLDRQNVTVFAAWGYDENKDGTADVLETYTLSYDLNEGRGKAPQTQKGMRKGEEIDLPQTREYTRNANEVFAGWSWTVRLDALTAADKEEAERLIVRKATMPAKNSTLYAVWANDRNGNDIADYLERPLALVFEPNAQAGGTVWRLPAKETGHILGETVSLSQAKPVHDPVKKKAVVFVGWTRKPVEMILSRLDTPPETIDKVTFGSQDLRVFAAWGYDEDGDGMADVLNRYALRYDANGGTGQVPAAQDHRQGDTFALAYPADLTKKNAIFAGWSESKITAVLDENADKETLSKIIQDAERTMPAKSLTLYAVWARDANGNGKPDYADDAVPVRYHSNNAQSMDIVCAHHHVAGATVKLSSSAVDLYGRRTAHNGEAKGEVGRYTFTKDKAVFIGWSAKAFPKDIETQAQYDQRKEDIFTEMEMKKKGNDVYAVWALDSNDDGKPDYQDRYALVYDGNGKTSGTLPAVIEYGAGTIVPVAQVENWKKGDAVFAGWSETPVDQILDDDPDPDLYASILMTYEYTMPKHDVTLYAVWAHDTNHDGTPDFAQRAVHVRYHSNNEQNIELECVHHHIVGMQASLSRTARDLYGHAQTKTRSAAGLQHYSFTKDSAVFIGWSLKPVDHVIATSDQYETIEKTLLSEMKMKEQDNDVYAVWAQDRNRNGVPDYAETVRVRYHANANTDAVQNIPSDDAFHIPGDTLKLAGNPTHQNVAGKAVVLLGWLREPHAIFTRDDQDPTDDLVQEITFGRDDIDVYAAWGYDENGDGKADVLDTYTLAYDANGGTGFVPRPQAGMAKGERVSLPKEADLTRADDEVWIGWSLKPYEAAFSATEGSQAQTALLAADSFTMPSANQTLYAVWAQDQNQNGVADFEEMVHVRYAKNAAEGGSVHGMPSASIHLPGDVAALSLKTPTYTDNDGRRVLFLGWTREAHAIYTRQDPDPTSALLREIELGKRDVTVYAAWGYDANKDGKADVFETYSLTYDLNGGTGRVPAPQTNVGKGTILALTKEKNFTRHEGETFAGWSRQKLEQAVDDGQSVGLEGKELEMGAEDVMLYAVWKRDPNVIIRYTVSYDLNGGQNVASASYAPETMPAGTVYRVQAAPARQGYAFTGWKTNDGKIVQPFDSLTITGNIQLTAQWRKEGGSAQAGRTPSSRKPSARAAHSTDTGQTTRRALWMTLLGASGLVAACLAYRKKQKRK</sequence>
<protein>
    <submittedName>
        <fullName evidence="1">Uncharacterized protein</fullName>
    </submittedName>
</protein>
<dbReference type="Proteomes" id="UP000308836">
    <property type="component" value="Unassembled WGS sequence"/>
</dbReference>
<proteinExistence type="predicted"/>
<gene>
    <name evidence="1" type="ORF">E5336_07870</name>
</gene>
<organism evidence="1 2">
    <name type="scientific">Dubosiella muris</name>
    <dbReference type="NCBI Taxonomy" id="3038133"/>
    <lineage>
        <taxon>Bacteria</taxon>
        <taxon>Bacillati</taxon>
        <taxon>Bacillota</taxon>
        <taxon>Erysipelotrichia</taxon>
        <taxon>Erysipelotrichales</taxon>
        <taxon>Erysipelotrichaceae</taxon>
        <taxon>Dubosiella</taxon>
    </lineage>
</organism>
<keyword evidence="2" id="KW-1185">Reference proteome</keyword>
<reference evidence="1" key="1">
    <citation type="submission" date="2019-04" db="EMBL/GenBank/DDBJ databases">
        <title>Microbes associate with the intestines of laboratory mice.</title>
        <authorList>
            <person name="Navarre W."/>
            <person name="Wong E."/>
            <person name="Huang K."/>
            <person name="Tropini C."/>
            <person name="Ng K."/>
            <person name="Yu B."/>
        </authorList>
    </citation>
    <scope>NUCLEOTIDE SEQUENCE</scope>
    <source>
        <strain evidence="1">NM09_H32</strain>
    </source>
</reference>
<evidence type="ECO:0000313" key="2">
    <source>
        <dbReference type="Proteomes" id="UP000308836"/>
    </source>
</evidence>
<comment type="caution">
    <text evidence="1">The sequence shown here is derived from an EMBL/GenBank/DDBJ whole genome shotgun (WGS) entry which is preliminary data.</text>
</comment>